<keyword evidence="2" id="KW-1185">Reference proteome</keyword>
<feature type="region of interest" description="Disordered" evidence="1">
    <location>
        <begin position="691"/>
        <end position="715"/>
    </location>
</feature>
<evidence type="ECO:0000313" key="3">
    <source>
        <dbReference type="WBParaSite" id="PSAMB.scaffold903size77254.g9616.t1"/>
    </source>
</evidence>
<reference evidence="3" key="1">
    <citation type="submission" date="2022-11" db="UniProtKB">
        <authorList>
            <consortium name="WormBaseParasite"/>
        </authorList>
    </citation>
    <scope>IDENTIFICATION</scope>
</reference>
<dbReference type="AlphaFoldDB" id="A0A914XMM3"/>
<accession>A0A914XMM3</accession>
<evidence type="ECO:0000256" key="1">
    <source>
        <dbReference type="SAM" id="MobiDB-lite"/>
    </source>
</evidence>
<proteinExistence type="predicted"/>
<protein>
    <submittedName>
        <fullName evidence="3">Uncharacterized protein</fullName>
    </submittedName>
</protein>
<sequence length="768" mass="88694">MAAKKRPLPSSFDDVYRTEVQQLPLIFDEHVDYEQYFEDNMRFLELDINRPWDNMVSQAWNWARYNLRYLKAKWLFYQNRASLAIPIPKPPNASEKMWDGDTYKLREKFQRMYAYLERYPDWHEERKSLIEESMIAEWPRTYTPFSEGGEVKSLTVDRAPILHMSMKTDSADVQRWRPTVQLSVLALNKETAKGLLTRFTARLVPQSLPQVQLKEPWESVGKLISTQRMGSKAVTPKGIHSNGDALVITGGIDEQGALWYDKTVTLCAQFSDLASSATRSYEQGALLFDDNDTLCARFSNLGLYIGKKRRKPSRLRYCIEIVSEIRLASGLELKQTTLSHPFLIAPNYDQSKIISGDIIWDILSTEQGNTNTPVNERKVAWQKLKLMVQHYVQSQLIEVQSHLIEARTLDNDELLHIQTMLFLPLALSRKDLVALELDLFGYYRVDINKQGIRRIKYRLLRESVRDDYPVDHHSFFTQKCIELKDYETELQHSVWEWLFEAVEVLMDRNNSSLLCEDVSQPKLKKDKKSSLMLKLFNDRIITMSSREREWIAYKMLAKYDATHQPHQQTRAMLIRFCESVAGSLSFGYSNNEGSELKPLYGSMTAQEIKNMKNGLSGMVVKATWPSKFDRLVRFKCDKAGGRSGVSFLRKQQVFKVYVPTANTLPVTKLVKEDRFKIHPVHGPLDYHELNSPSYSSCSESPHQAQNQQPSQPHSLSYPVDMLGEGWAVVRQTVGLSELRKKCATMSVSTVSSGRSRFFKNKKIHTSNQ</sequence>
<organism evidence="2 3">
    <name type="scientific">Plectus sambesii</name>
    <dbReference type="NCBI Taxonomy" id="2011161"/>
    <lineage>
        <taxon>Eukaryota</taxon>
        <taxon>Metazoa</taxon>
        <taxon>Ecdysozoa</taxon>
        <taxon>Nematoda</taxon>
        <taxon>Chromadorea</taxon>
        <taxon>Plectida</taxon>
        <taxon>Plectina</taxon>
        <taxon>Plectoidea</taxon>
        <taxon>Plectidae</taxon>
        <taxon>Plectus</taxon>
    </lineage>
</organism>
<feature type="compositionally biased region" description="Polar residues" evidence="1">
    <location>
        <begin position="701"/>
        <end position="714"/>
    </location>
</feature>
<evidence type="ECO:0000313" key="2">
    <source>
        <dbReference type="Proteomes" id="UP000887566"/>
    </source>
</evidence>
<feature type="compositionally biased region" description="Low complexity" evidence="1">
    <location>
        <begin position="691"/>
        <end position="700"/>
    </location>
</feature>
<dbReference type="Proteomes" id="UP000887566">
    <property type="component" value="Unplaced"/>
</dbReference>
<name>A0A914XMM3_9BILA</name>
<dbReference type="WBParaSite" id="PSAMB.scaffold903size77254.g9616.t1">
    <property type="protein sequence ID" value="PSAMB.scaffold903size77254.g9616.t1"/>
    <property type="gene ID" value="PSAMB.scaffold903size77254.g9616"/>
</dbReference>